<evidence type="ECO:0000313" key="3">
    <source>
        <dbReference type="Proteomes" id="UP000435910"/>
    </source>
</evidence>
<evidence type="ECO:0000313" key="2">
    <source>
        <dbReference type="EMBL" id="TWL23620.1"/>
    </source>
</evidence>
<keyword evidence="1" id="KW-0812">Transmembrane</keyword>
<organism evidence="2 3">
    <name type="scientific">Bacillus licheniformis</name>
    <dbReference type="NCBI Taxonomy" id="1402"/>
    <lineage>
        <taxon>Bacteria</taxon>
        <taxon>Bacillati</taxon>
        <taxon>Bacillota</taxon>
        <taxon>Bacilli</taxon>
        <taxon>Bacillales</taxon>
        <taxon>Bacillaceae</taxon>
        <taxon>Bacillus</taxon>
    </lineage>
</organism>
<keyword evidence="1" id="KW-0472">Membrane</keyword>
<keyword evidence="1" id="KW-1133">Transmembrane helix</keyword>
<name>A0A8B5Y7W0_BACLI</name>
<reference evidence="2 3" key="1">
    <citation type="submission" date="2019-06" db="EMBL/GenBank/DDBJ databases">
        <title>Genome sequence analysis of &gt;100 Bacillus licheniformis strains suggests intrinsic resistance to this species.</title>
        <authorList>
            <person name="Wels M."/>
            <person name="Siezen R.J."/>
            <person name="Johansen E."/>
            <person name="Stuer-Lauridsen B."/>
            <person name="Bjerre K."/>
            <person name="Nielsen B.K.K."/>
        </authorList>
    </citation>
    <scope>NUCLEOTIDE SEQUENCE [LARGE SCALE GENOMIC DNA]</scope>
    <source>
        <strain evidence="2 3">BAC-16736</strain>
    </source>
</reference>
<gene>
    <name evidence="2" type="ORF">CHCC16736_1328</name>
</gene>
<feature type="transmembrane region" description="Helical" evidence="1">
    <location>
        <begin position="17"/>
        <end position="39"/>
    </location>
</feature>
<comment type="caution">
    <text evidence="2">The sequence shown here is derived from an EMBL/GenBank/DDBJ whole genome shotgun (WGS) entry which is preliminary data.</text>
</comment>
<evidence type="ECO:0000256" key="1">
    <source>
        <dbReference type="SAM" id="Phobius"/>
    </source>
</evidence>
<proteinExistence type="predicted"/>
<accession>A0A8B5Y7W0</accession>
<dbReference type="AlphaFoldDB" id="A0A8B5Y7W0"/>
<dbReference type="EMBL" id="NILC01000028">
    <property type="protein sequence ID" value="TWL23620.1"/>
    <property type="molecule type" value="Genomic_DNA"/>
</dbReference>
<sequence>MILFGNSTFEYFDHEPLIANFSFLLGLGLAVFFLTERLVKRLASAKTRKTLR</sequence>
<protein>
    <submittedName>
        <fullName evidence="2">Uncharacterized protein</fullName>
    </submittedName>
</protein>
<dbReference type="Proteomes" id="UP000435910">
    <property type="component" value="Unassembled WGS sequence"/>
</dbReference>